<gene>
    <name evidence="1" type="ORF">BD310DRAFT_581459</name>
</gene>
<evidence type="ECO:0000313" key="2">
    <source>
        <dbReference type="Proteomes" id="UP000292082"/>
    </source>
</evidence>
<dbReference type="AlphaFoldDB" id="A0A4Q9Q7H0"/>
<sequence length="160" mass="18276">MTTTIRHRNQLQPILATTHQQYTRITDKQSLNGSTLQNVEVKKSEWQPSHSTSYCYPRISCLLSRCRVHISLFDIMLYFGRSGSQICIIFVESSHRICIMLDSLLGDFLVVYANTSPGSISSGREAGFHISSAQGHGALHCLIYRSCFSCRERRSDFFYR</sequence>
<dbReference type="EMBL" id="ML145089">
    <property type="protein sequence ID" value="TBU63467.1"/>
    <property type="molecule type" value="Genomic_DNA"/>
</dbReference>
<proteinExistence type="predicted"/>
<dbReference type="Proteomes" id="UP000292082">
    <property type="component" value="Unassembled WGS sequence"/>
</dbReference>
<keyword evidence="2" id="KW-1185">Reference proteome</keyword>
<reference evidence="1 2" key="1">
    <citation type="submission" date="2019-01" db="EMBL/GenBank/DDBJ databases">
        <title>Draft genome sequences of three monokaryotic isolates of the white-rot basidiomycete fungus Dichomitus squalens.</title>
        <authorList>
            <consortium name="DOE Joint Genome Institute"/>
            <person name="Lopez S.C."/>
            <person name="Andreopoulos B."/>
            <person name="Pangilinan J."/>
            <person name="Lipzen A."/>
            <person name="Riley R."/>
            <person name="Ahrendt S."/>
            <person name="Ng V."/>
            <person name="Barry K."/>
            <person name="Daum C."/>
            <person name="Grigoriev I.V."/>
            <person name="Hilden K.S."/>
            <person name="Makela M.R."/>
            <person name="de Vries R.P."/>
        </authorList>
    </citation>
    <scope>NUCLEOTIDE SEQUENCE [LARGE SCALE GENOMIC DNA]</scope>
    <source>
        <strain evidence="1 2">CBS 464.89</strain>
    </source>
</reference>
<organism evidence="1 2">
    <name type="scientific">Dichomitus squalens</name>
    <dbReference type="NCBI Taxonomy" id="114155"/>
    <lineage>
        <taxon>Eukaryota</taxon>
        <taxon>Fungi</taxon>
        <taxon>Dikarya</taxon>
        <taxon>Basidiomycota</taxon>
        <taxon>Agaricomycotina</taxon>
        <taxon>Agaricomycetes</taxon>
        <taxon>Polyporales</taxon>
        <taxon>Polyporaceae</taxon>
        <taxon>Dichomitus</taxon>
    </lineage>
</organism>
<accession>A0A4Q9Q7H0</accession>
<evidence type="ECO:0000313" key="1">
    <source>
        <dbReference type="EMBL" id="TBU63467.1"/>
    </source>
</evidence>
<name>A0A4Q9Q7H0_9APHY</name>
<protein>
    <submittedName>
        <fullName evidence="1">Uncharacterized protein</fullName>
    </submittedName>
</protein>